<accession>A0A4V3UY28</accession>
<dbReference type="OrthoDB" id="9808602at2"/>
<evidence type="ECO:0000259" key="3">
    <source>
        <dbReference type="Pfam" id="PF02397"/>
    </source>
</evidence>
<keyword evidence="5" id="KW-1185">Reference proteome</keyword>
<dbReference type="InterPro" id="IPR003362">
    <property type="entry name" value="Bact_transf"/>
</dbReference>
<comment type="similarity">
    <text evidence="1">Belongs to the bacterial sugar transferase family.</text>
</comment>
<sequence>MYVNFIKRILDFTLALTFFLLLTPVFLGLYFYLALTTEEPVFFKQLRPGKNGELFYIKKFRTMNEKRDLKNELLSDEERLTRVGKILRKYSLDEIPQLLNVINGDMSLVGPRPLLPEYLPLYTKYQNKRHEVRPGITGWAQVNGRNAITWETRLDLDVWYVQHISFFLDIRILFMTLLKVFNNNDVASPTHATMEKFTGSKM</sequence>
<feature type="transmembrane region" description="Helical" evidence="2">
    <location>
        <begin position="12"/>
        <end position="33"/>
    </location>
</feature>
<dbReference type="PANTHER" id="PTHR30576">
    <property type="entry name" value="COLANIC BIOSYNTHESIS UDP-GLUCOSE LIPID CARRIER TRANSFERASE"/>
    <property type="match status" value="1"/>
</dbReference>
<keyword evidence="2" id="KW-0472">Membrane</keyword>
<protein>
    <submittedName>
        <fullName evidence="4">Sugar transferase</fullName>
    </submittedName>
</protein>
<comment type="caution">
    <text evidence="4">The sequence shown here is derived from an EMBL/GenBank/DDBJ whole genome shotgun (WGS) entry which is preliminary data.</text>
</comment>
<keyword evidence="4" id="KW-0808">Transferase</keyword>
<proteinExistence type="inferred from homology"/>
<dbReference type="AlphaFoldDB" id="A0A4V3UY28"/>
<dbReference type="GO" id="GO:0016780">
    <property type="term" value="F:phosphotransferase activity, for other substituted phosphate groups"/>
    <property type="evidence" value="ECO:0007669"/>
    <property type="project" value="TreeGrafter"/>
</dbReference>
<feature type="domain" description="Bacterial sugar transferase" evidence="3">
    <location>
        <begin position="7"/>
        <end position="181"/>
    </location>
</feature>
<gene>
    <name evidence="4" type="ORF">E7Z59_13530</name>
</gene>
<evidence type="ECO:0000313" key="4">
    <source>
        <dbReference type="EMBL" id="THD66794.1"/>
    </source>
</evidence>
<evidence type="ECO:0000313" key="5">
    <source>
        <dbReference type="Proteomes" id="UP000305939"/>
    </source>
</evidence>
<dbReference type="EMBL" id="SSMC01000003">
    <property type="protein sequence ID" value="THD66794.1"/>
    <property type="molecule type" value="Genomic_DNA"/>
</dbReference>
<dbReference type="PANTHER" id="PTHR30576:SF8">
    <property type="entry name" value="UNDECAPRENYL-PHOSPHATE GALACTOSE PHOSPHOTRANSFERASE"/>
    <property type="match status" value="1"/>
</dbReference>
<reference evidence="4 5" key="1">
    <citation type="submission" date="2019-04" db="EMBL/GenBank/DDBJ databases">
        <title>Draft genome sequence of Robertkochia marina CC-AMO-30D.</title>
        <authorList>
            <person name="Hameed A."/>
            <person name="Lin S.-Y."/>
            <person name="Shahina M."/>
            <person name="Lai W.-A."/>
            <person name="Young C.-C."/>
        </authorList>
    </citation>
    <scope>NUCLEOTIDE SEQUENCE [LARGE SCALE GENOMIC DNA]</scope>
    <source>
        <strain evidence="4 5">CC-AMO-30D</strain>
    </source>
</reference>
<organism evidence="4 5">
    <name type="scientific">Robertkochia marina</name>
    <dbReference type="NCBI Taxonomy" id="1227945"/>
    <lineage>
        <taxon>Bacteria</taxon>
        <taxon>Pseudomonadati</taxon>
        <taxon>Bacteroidota</taxon>
        <taxon>Flavobacteriia</taxon>
        <taxon>Flavobacteriales</taxon>
        <taxon>Flavobacteriaceae</taxon>
        <taxon>Robertkochia</taxon>
    </lineage>
</organism>
<evidence type="ECO:0000256" key="2">
    <source>
        <dbReference type="SAM" id="Phobius"/>
    </source>
</evidence>
<dbReference type="Pfam" id="PF02397">
    <property type="entry name" value="Bac_transf"/>
    <property type="match status" value="1"/>
</dbReference>
<evidence type="ECO:0000256" key="1">
    <source>
        <dbReference type="ARBA" id="ARBA00006464"/>
    </source>
</evidence>
<keyword evidence="2" id="KW-1133">Transmembrane helix</keyword>
<name>A0A4V3UY28_9FLAO</name>
<keyword evidence="2" id="KW-0812">Transmembrane</keyword>
<dbReference type="Proteomes" id="UP000305939">
    <property type="component" value="Unassembled WGS sequence"/>
</dbReference>
<dbReference type="RefSeq" id="WP_136336863.1">
    <property type="nucleotide sequence ID" value="NZ_QXMP01000013.1"/>
</dbReference>